<feature type="region of interest" description="Disordered" evidence="1">
    <location>
        <begin position="113"/>
        <end position="148"/>
    </location>
</feature>
<protein>
    <submittedName>
        <fullName evidence="2">Uncharacterized protein</fullName>
    </submittedName>
</protein>
<proteinExistence type="predicted"/>
<name>A0A7C9LWE7_9DEIO</name>
<dbReference type="Proteomes" id="UP000483286">
    <property type="component" value="Unassembled WGS sequence"/>
</dbReference>
<dbReference type="EMBL" id="WQLB01000026">
    <property type="protein sequence ID" value="MVN88340.1"/>
    <property type="molecule type" value="Genomic_DNA"/>
</dbReference>
<accession>A0A7C9LWE7</accession>
<gene>
    <name evidence="2" type="ORF">GO986_16465</name>
</gene>
<evidence type="ECO:0000313" key="2">
    <source>
        <dbReference type="EMBL" id="MVN88340.1"/>
    </source>
</evidence>
<dbReference type="RefSeq" id="WP_157460399.1">
    <property type="nucleotide sequence ID" value="NZ_WQLB01000026.1"/>
</dbReference>
<dbReference type="AlphaFoldDB" id="A0A7C9LWE7"/>
<sequence>MSRLLINETPLQVLPSLAEKIGLNEAIFLQQLHFLSLNCRLIGGRRWYSIKVEEWCRTFKFWSKRTVERIITSLRNQALIETTDEFNRDADDRTLFYAVNYAALEELEFQAEKPAPSAVRQSGGVHPDDENQGGYQENTVPAESAKLAEGVAEPRDVRAEGSANLADSSLLKIKPTTPTPEAIEARAALAGGGVAGVFQEWIDHLGFGPGPALNLTLSQWAAWTDEGLGAELKEAGVSVMLMGNRATDPSALLRARMERQRTQKAADVARRAERQRLLNVGADQISEGAQFVTPAGQVATVDYVDSGYVFWREANLAEAAIGLVCSWERRGGAA</sequence>
<keyword evidence="3" id="KW-1185">Reference proteome</keyword>
<evidence type="ECO:0000313" key="3">
    <source>
        <dbReference type="Proteomes" id="UP000483286"/>
    </source>
</evidence>
<reference evidence="2 3" key="1">
    <citation type="submission" date="2019-12" db="EMBL/GenBank/DDBJ databases">
        <title>Deinococcus sp. HMF7620 Genome sequencing and assembly.</title>
        <authorList>
            <person name="Kang H."/>
            <person name="Kim H."/>
            <person name="Joh K."/>
        </authorList>
    </citation>
    <scope>NUCLEOTIDE SEQUENCE [LARGE SCALE GENOMIC DNA]</scope>
    <source>
        <strain evidence="2 3">HMF7620</strain>
    </source>
</reference>
<evidence type="ECO:0000256" key="1">
    <source>
        <dbReference type="SAM" id="MobiDB-lite"/>
    </source>
</evidence>
<comment type="caution">
    <text evidence="2">The sequence shown here is derived from an EMBL/GenBank/DDBJ whole genome shotgun (WGS) entry which is preliminary data.</text>
</comment>
<organism evidence="2 3">
    <name type="scientific">Deinococcus arboris</name>
    <dbReference type="NCBI Taxonomy" id="2682977"/>
    <lineage>
        <taxon>Bacteria</taxon>
        <taxon>Thermotogati</taxon>
        <taxon>Deinococcota</taxon>
        <taxon>Deinococci</taxon>
        <taxon>Deinococcales</taxon>
        <taxon>Deinococcaceae</taxon>
        <taxon>Deinococcus</taxon>
    </lineage>
</organism>